<evidence type="ECO:0008006" key="3">
    <source>
        <dbReference type="Google" id="ProtNLM"/>
    </source>
</evidence>
<proteinExistence type="predicted"/>
<name>A0A396HPY3_MEDTR</name>
<gene>
    <name evidence="2" type="ORF">MtrunA17_Chr5g0401241</name>
</gene>
<organism evidence="2">
    <name type="scientific">Medicago truncatula</name>
    <name type="common">Barrel medic</name>
    <name type="synonym">Medicago tribuloides</name>
    <dbReference type="NCBI Taxonomy" id="3880"/>
    <lineage>
        <taxon>Eukaryota</taxon>
        <taxon>Viridiplantae</taxon>
        <taxon>Streptophyta</taxon>
        <taxon>Embryophyta</taxon>
        <taxon>Tracheophyta</taxon>
        <taxon>Spermatophyta</taxon>
        <taxon>Magnoliopsida</taxon>
        <taxon>eudicotyledons</taxon>
        <taxon>Gunneridae</taxon>
        <taxon>Pentapetalae</taxon>
        <taxon>rosids</taxon>
        <taxon>fabids</taxon>
        <taxon>Fabales</taxon>
        <taxon>Fabaceae</taxon>
        <taxon>Papilionoideae</taxon>
        <taxon>50 kb inversion clade</taxon>
        <taxon>NPAAA clade</taxon>
        <taxon>Hologalegina</taxon>
        <taxon>IRL clade</taxon>
        <taxon>Trifolieae</taxon>
        <taxon>Medicago</taxon>
    </lineage>
</organism>
<dbReference type="Gramene" id="rna28901">
    <property type="protein sequence ID" value="RHN53934.1"/>
    <property type="gene ID" value="gene28901"/>
</dbReference>
<protein>
    <recommendedName>
        <fullName evidence="3">Transmembrane protein</fullName>
    </recommendedName>
</protein>
<reference evidence="2" key="1">
    <citation type="journal article" date="2018" name="Nat. Plants">
        <title>Whole-genome landscape of Medicago truncatula symbiotic genes.</title>
        <authorList>
            <person name="Pecrix Y."/>
            <person name="Gamas P."/>
            <person name="Carrere S."/>
        </authorList>
    </citation>
    <scope>NUCLEOTIDE SEQUENCE</scope>
    <source>
        <tissue evidence="2">Leaves</tissue>
    </source>
</reference>
<evidence type="ECO:0000256" key="1">
    <source>
        <dbReference type="SAM" id="SignalP"/>
    </source>
</evidence>
<keyword evidence="1" id="KW-0732">Signal</keyword>
<dbReference type="AlphaFoldDB" id="A0A396HPY3"/>
<accession>A0A396HPY3</accession>
<dbReference type="EMBL" id="PSQE01000005">
    <property type="protein sequence ID" value="RHN53934.1"/>
    <property type="molecule type" value="Genomic_DNA"/>
</dbReference>
<feature type="signal peptide" evidence="1">
    <location>
        <begin position="1"/>
        <end position="15"/>
    </location>
</feature>
<comment type="caution">
    <text evidence="2">The sequence shown here is derived from an EMBL/GenBank/DDBJ whole genome shotgun (WGS) entry which is preliminary data.</text>
</comment>
<feature type="chain" id="PRO_5017182183" description="Transmembrane protein" evidence="1">
    <location>
        <begin position="16"/>
        <end position="53"/>
    </location>
</feature>
<sequence>MRLLLHISIFVNVSAQCLELRTTIPSLIENHSSIKEDTSYFFGSNNLVAKIHP</sequence>
<evidence type="ECO:0000313" key="2">
    <source>
        <dbReference type="EMBL" id="RHN53934.1"/>
    </source>
</evidence>
<dbReference type="Proteomes" id="UP000265566">
    <property type="component" value="Chromosome 5"/>
</dbReference>